<dbReference type="Proteomes" id="UP000515312">
    <property type="component" value="Chromosome"/>
</dbReference>
<dbReference type="InterPro" id="IPR015421">
    <property type="entry name" value="PyrdxlP-dep_Trfase_major"/>
</dbReference>
<dbReference type="InterPro" id="IPR004839">
    <property type="entry name" value="Aminotransferase_I/II_large"/>
</dbReference>
<evidence type="ECO:0000256" key="3">
    <source>
        <dbReference type="ARBA" id="ARBA00022679"/>
    </source>
</evidence>
<sequence>MITSRRLFLRSAGAGAVAGMAARPLTDFSSAATFKQDDGLVRLDNNENAYGPSKKVLDAIHSSVGCVNRYPLMEPNSLTERIADLHGRKPEQILLGCGSTDILRMAAFAFLGKGKQLIQASPTFEAIEDYARSASSEVISVGLTLTFSHDLDGMQARAGSLTTLVYICNPNNPTASLTPRKDLEDFIAKLPASTFVVIDEAYHHYAGQSGMYASFIDHPLDNERVIVTRTFSEVYGLAGMRLGYAMASPNTVQKMRQFASQDNINTVVIQAALAALEDTESVNDSIRRNMDDRQEFFNQAMARALKPIDSHANFVMMNTFHPAEEVIQHFHENKILIGRSFSPMRTYIRISLGRPEEMQRFWQAWDMLPYPKHTMHH</sequence>
<dbReference type="RefSeq" id="WP_186740596.1">
    <property type="nucleotide sequence ID" value="NZ_CP060394.1"/>
</dbReference>
<gene>
    <name evidence="6" type="ORF">H7849_15815</name>
</gene>
<dbReference type="SUPFAM" id="SSF53383">
    <property type="entry name" value="PLP-dependent transferases"/>
    <property type="match status" value="1"/>
</dbReference>
<reference evidence="6 7" key="1">
    <citation type="submission" date="2020-08" db="EMBL/GenBank/DDBJ databases">
        <title>Edaphobacter telluris sp. nov. and Acidobacterium dinghuensis sp. nov., two acidobacteria isolated from forest soil.</title>
        <authorList>
            <person name="Fu J."/>
            <person name="Qiu L."/>
        </authorList>
    </citation>
    <scope>NUCLEOTIDE SEQUENCE [LARGE SCALE GENOMIC DNA]</scope>
    <source>
        <strain evidence="6">4Y35</strain>
    </source>
</reference>
<keyword evidence="3 6" id="KW-0808">Transferase</keyword>
<organism evidence="6 7">
    <name type="scientific">Alloacidobacterium dinghuense</name>
    <dbReference type="NCBI Taxonomy" id="2763107"/>
    <lineage>
        <taxon>Bacteria</taxon>
        <taxon>Pseudomonadati</taxon>
        <taxon>Acidobacteriota</taxon>
        <taxon>Terriglobia</taxon>
        <taxon>Terriglobales</taxon>
        <taxon>Acidobacteriaceae</taxon>
        <taxon>Alloacidobacterium</taxon>
    </lineage>
</organism>
<dbReference type="InterPro" id="IPR015424">
    <property type="entry name" value="PyrdxlP-dep_Trfase"/>
</dbReference>
<dbReference type="KEGG" id="adin:H7849_15815"/>
<evidence type="ECO:0000256" key="1">
    <source>
        <dbReference type="ARBA" id="ARBA00007970"/>
    </source>
</evidence>
<dbReference type="InterPro" id="IPR015422">
    <property type="entry name" value="PyrdxlP-dep_Trfase_small"/>
</dbReference>
<evidence type="ECO:0000256" key="2">
    <source>
        <dbReference type="ARBA" id="ARBA00022576"/>
    </source>
</evidence>
<dbReference type="PANTHER" id="PTHR43643:SF3">
    <property type="entry name" value="HISTIDINOL-PHOSPHATE AMINOTRANSFERASE"/>
    <property type="match status" value="1"/>
</dbReference>
<evidence type="ECO:0000256" key="4">
    <source>
        <dbReference type="ARBA" id="ARBA00022898"/>
    </source>
</evidence>
<proteinExistence type="inferred from homology"/>
<accession>A0A7G8BDI0</accession>
<dbReference type="InterPro" id="IPR006311">
    <property type="entry name" value="TAT_signal"/>
</dbReference>
<protein>
    <submittedName>
        <fullName evidence="6">Histidinol-phosphate aminotransferase family protein</fullName>
    </submittedName>
</protein>
<evidence type="ECO:0000313" key="7">
    <source>
        <dbReference type="Proteomes" id="UP000515312"/>
    </source>
</evidence>
<dbReference type="CDD" id="cd00609">
    <property type="entry name" value="AAT_like"/>
    <property type="match status" value="1"/>
</dbReference>
<dbReference type="GO" id="GO:0030170">
    <property type="term" value="F:pyridoxal phosphate binding"/>
    <property type="evidence" value="ECO:0007669"/>
    <property type="project" value="InterPro"/>
</dbReference>
<dbReference type="Gene3D" id="3.90.1150.10">
    <property type="entry name" value="Aspartate Aminotransferase, domain 1"/>
    <property type="match status" value="1"/>
</dbReference>
<dbReference type="Gene3D" id="3.40.640.10">
    <property type="entry name" value="Type I PLP-dependent aspartate aminotransferase-like (Major domain)"/>
    <property type="match status" value="1"/>
</dbReference>
<dbReference type="EMBL" id="CP060394">
    <property type="protein sequence ID" value="QNI30600.1"/>
    <property type="molecule type" value="Genomic_DNA"/>
</dbReference>
<comment type="similarity">
    <text evidence="1">Belongs to the class-II pyridoxal-phosphate-dependent aminotransferase family. Histidinol-phosphate aminotransferase subfamily.</text>
</comment>
<dbReference type="PROSITE" id="PS51318">
    <property type="entry name" value="TAT"/>
    <property type="match status" value="1"/>
</dbReference>
<keyword evidence="4" id="KW-0663">Pyridoxal phosphate</keyword>
<dbReference type="GO" id="GO:0008483">
    <property type="term" value="F:transaminase activity"/>
    <property type="evidence" value="ECO:0007669"/>
    <property type="project" value="UniProtKB-KW"/>
</dbReference>
<name>A0A7G8BDI0_9BACT</name>
<dbReference type="PANTHER" id="PTHR43643">
    <property type="entry name" value="HISTIDINOL-PHOSPHATE AMINOTRANSFERASE 2"/>
    <property type="match status" value="1"/>
</dbReference>
<dbReference type="Pfam" id="PF00155">
    <property type="entry name" value="Aminotran_1_2"/>
    <property type="match status" value="1"/>
</dbReference>
<dbReference type="AlphaFoldDB" id="A0A7G8BDI0"/>
<feature type="domain" description="Aminotransferase class I/classII large" evidence="5">
    <location>
        <begin position="40"/>
        <end position="362"/>
    </location>
</feature>
<keyword evidence="7" id="KW-1185">Reference proteome</keyword>
<evidence type="ECO:0000259" key="5">
    <source>
        <dbReference type="Pfam" id="PF00155"/>
    </source>
</evidence>
<keyword evidence="2 6" id="KW-0032">Aminotransferase</keyword>
<evidence type="ECO:0000313" key="6">
    <source>
        <dbReference type="EMBL" id="QNI30600.1"/>
    </source>
</evidence>
<dbReference type="InterPro" id="IPR050106">
    <property type="entry name" value="HistidinolP_aminotransfase"/>
</dbReference>